<dbReference type="InterPro" id="IPR016135">
    <property type="entry name" value="UBQ-conjugating_enzyme/RWD"/>
</dbReference>
<dbReference type="InterPro" id="IPR006575">
    <property type="entry name" value="RWD_dom"/>
</dbReference>
<dbReference type="VEuPathDB" id="FungiDB:BTJ68_13024"/>
<dbReference type="PROSITE" id="PS50011">
    <property type="entry name" value="PROTEIN_KINASE_DOM"/>
    <property type="match status" value="3"/>
</dbReference>
<keyword evidence="4 10" id="KW-0547">Nucleotide-binding</keyword>
<dbReference type="SUPFAM" id="SSF54495">
    <property type="entry name" value="UBC-like"/>
    <property type="match status" value="1"/>
</dbReference>
<dbReference type="SMART" id="SM00220">
    <property type="entry name" value="S_TKc"/>
    <property type="match status" value="3"/>
</dbReference>
<keyword evidence="3" id="KW-0808">Transferase</keyword>
<evidence type="ECO:0000313" key="14">
    <source>
        <dbReference type="EMBL" id="OTA24282.1"/>
    </source>
</evidence>
<dbReference type="Gene3D" id="3.10.110.10">
    <property type="entry name" value="Ubiquitin Conjugating Enzyme"/>
    <property type="match status" value="1"/>
</dbReference>
<feature type="region of interest" description="Disordered" evidence="11">
    <location>
        <begin position="670"/>
        <end position="715"/>
    </location>
</feature>
<dbReference type="Pfam" id="PF05773">
    <property type="entry name" value="RWD"/>
    <property type="match status" value="1"/>
</dbReference>
<dbReference type="EMBL" id="MUNK01000251">
    <property type="protein sequence ID" value="OTA24282.1"/>
    <property type="molecule type" value="Genomic_DNA"/>
</dbReference>
<dbReference type="GO" id="GO:0110031">
    <property type="term" value="P:negative regulation of G2/MI transition of meiotic cell cycle"/>
    <property type="evidence" value="ECO:0007669"/>
    <property type="project" value="TreeGrafter"/>
</dbReference>
<dbReference type="InterPro" id="IPR017441">
    <property type="entry name" value="Protein_kinase_ATP_BS"/>
</dbReference>
<gene>
    <name evidence="14" type="ORF">BTJ68_13024</name>
</gene>
<dbReference type="GO" id="GO:0005634">
    <property type="term" value="C:nucleus"/>
    <property type="evidence" value="ECO:0007669"/>
    <property type="project" value="TreeGrafter"/>
</dbReference>
<dbReference type="InterPro" id="IPR045864">
    <property type="entry name" value="aa-tRNA-synth_II/BPL/LPL"/>
</dbReference>
<feature type="region of interest" description="Disordered" evidence="11">
    <location>
        <begin position="506"/>
        <end position="541"/>
    </location>
</feature>
<dbReference type="GO" id="GO:0005737">
    <property type="term" value="C:cytoplasm"/>
    <property type="evidence" value="ECO:0007669"/>
    <property type="project" value="TreeGrafter"/>
</dbReference>
<dbReference type="InterPro" id="IPR008271">
    <property type="entry name" value="Ser/Thr_kinase_AS"/>
</dbReference>
<dbReference type="InParanoid" id="A0A1Z5SU00"/>
<dbReference type="PROSITE" id="PS00107">
    <property type="entry name" value="PROTEIN_KINASE_ATP"/>
    <property type="match status" value="1"/>
</dbReference>
<dbReference type="OrthoDB" id="341578at2759"/>
<feature type="compositionally biased region" description="Acidic residues" evidence="11">
    <location>
        <begin position="670"/>
        <end position="685"/>
    </location>
</feature>
<dbReference type="FunFam" id="3.10.110.10:FF:000050">
    <property type="entry name" value="eIF-2-alpha kinase GCN2"/>
    <property type="match status" value="1"/>
</dbReference>
<feature type="region of interest" description="Disordered" evidence="11">
    <location>
        <begin position="156"/>
        <end position="232"/>
    </location>
</feature>
<keyword evidence="5" id="KW-0418">Kinase</keyword>
<accession>A0A1Z5SU00</accession>
<dbReference type="Pfam" id="PF13393">
    <property type="entry name" value="tRNA-synt_His"/>
    <property type="match status" value="1"/>
</dbReference>
<dbReference type="GO" id="GO:0005524">
    <property type="term" value="F:ATP binding"/>
    <property type="evidence" value="ECO:0007669"/>
    <property type="project" value="UniProtKB-UniRule"/>
</dbReference>
<dbReference type="InterPro" id="IPR050339">
    <property type="entry name" value="CC_SR_Kinase"/>
</dbReference>
<dbReference type="Pfam" id="PF00069">
    <property type="entry name" value="Pkinase"/>
    <property type="match status" value="4"/>
</dbReference>
<comment type="catalytic activity">
    <reaction evidence="9">
        <text>L-seryl-[protein] + ATP = O-phospho-L-seryl-[protein] + ADP + H(+)</text>
        <dbReference type="Rhea" id="RHEA:17989"/>
        <dbReference type="Rhea" id="RHEA-COMP:9863"/>
        <dbReference type="Rhea" id="RHEA-COMP:11604"/>
        <dbReference type="ChEBI" id="CHEBI:15378"/>
        <dbReference type="ChEBI" id="CHEBI:29999"/>
        <dbReference type="ChEBI" id="CHEBI:30616"/>
        <dbReference type="ChEBI" id="CHEBI:83421"/>
        <dbReference type="ChEBI" id="CHEBI:456216"/>
        <dbReference type="EC" id="2.7.11.1"/>
    </reaction>
</comment>
<dbReference type="PROSITE" id="PS50908">
    <property type="entry name" value="RWD"/>
    <property type="match status" value="1"/>
</dbReference>
<dbReference type="InterPro" id="IPR024435">
    <property type="entry name" value="HisRS-related_dom"/>
</dbReference>
<keyword evidence="6 10" id="KW-0067">ATP-binding</keyword>
<proteinExistence type="inferred from homology"/>
<evidence type="ECO:0000256" key="1">
    <source>
        <dbReference type="ARBA" id="ARBA00012513"/>
    </source>
</evidence>
<evidence type="ECO:0000256" key="3">
    <source>
        <dbReference type="ARBA" id="ARBA00022679"/>
    </source>
</evidence>
<protein>
    <recommendedName>
        <fullName evidence="1">non-specific serine/threonine protein kinase</fullName>
        <ecNumber evidence="1">2.7.11.1</ecNumber>
    </recommendedName>
</protein>
<dbReference type="CDD" id="cd14046">
    <property type="entry name" value="STKc_EIF2AK4_GCN2_rpt2"/>
    <property type="match status" value="1"/>
</dbReference>
<dbReference type="EC" id="2.7.11.1" evidence="1"/>
<evidence type="ECO:0000256" key="11">
    <source>
        <dbReference type="SAM" id="MobiDB-lite"/>
    </source>
</evidence>
<feature type="compositionally biased region" description="Basic and acidic residues" evidence="11">
    <location>
        <begin position="175"/>
        <end position="206"/>
    </location>
</feature>
<feature type="domain" description="Protein kinase" evidence="12">
    <location>
        <begin position="1647"/>
        <end position="1939"/>
    </location>
</feature>
<evidence type="ECO:0000256" key="6">
    <source>
        <dbReference type="ARBA" id="ARBA00022840"/>
    </source>
</evidence>
<feature type="domain" description="Protein kinase" evidence="12">
    <location>
        <begin position="248"/>
        <end position="498"/>
    </location>
</feature>
<dbReference type="InterPro" id="IPR011009">
    <property type="entry name" value="Kinase-like_dom_sf"/>
</dbReference>
<keyword evidence="15" id="KW-1185">Reference proteome</keyword>
<feature type="region of interest" description="Disordered" evidence="11">
    <location>
        <begin position="2096"/>
        <end position="2123"/>
    </location>
</feature>
<feature type="domain" description="Protein kinase" evidence="12">
    <location>
        <begin position="549"/>
        <end position="919"/>
    </location>
</feature>
<name>A0A1Z5SU00_HORWE</name>
<feature type="compositionally biased region" description="Polar residues" evidence="11">
    <location>
        <begin position="222"/>
        <end position="232"/>
    </location>
</feature>
<dbReference type="CDD" id="cd22670">
    <property type="entry name" value="FHA_MEK1-like"/>
    <property type="match status" value="1"/>
</dbReference>
<feature type="region of interest" description="Disordered" evidence="11">
    <location>
        <begin position="1417"/>
        <end position="1436"/>
    </location>
</feature>
<dbReference type="Gene3D" id="1.10.510.10">
    <property type="entry name" value="Transferase(Phosphotransferase) domain 1"/>
    <property type="match status" value="3"/>
</dbReference>
<dbReference type="GO" id="GO:0004694">
    <property type="term" value="F:eukaryotic translation initiation factor 2alpha kinase activity"/>
    <property type="evidence" value="ECO:0007669"/>
    <property type="project" value="UniProtKB-ARBA"/>
</dbReference>
<feature type="region of interest" description="Disordered" evidence="11">
    <location>
        <begin position="623"/>
        <end position="653"/>
    </location>
</feature>
<comment type="similarity">
    <text evidence="7">Belongs to the protein kinase superfamily. Ser/Thr protein kinase family. GCN2 subfamily.</text>
</comment>
<sequence length="2186" mass="243122">MAPKSPWNKKSTVTANGHKAPAGEQAVLPGINYDEVQTDELEAIKAIYMENFEEVERKSAWSKIAERSFKLRITSFSDEETFVILSVTFTATYPRTAPLLDIAGLDKFHERTQKRIRNIIDRRPREMLGEVMIHNIASEIEEAMEDAVSARQRGTLPSLEEERENAQEVANALAKEAEEAEARRQREAAEEEERLLKQMVDEELSRRDKRKSLKASSVPAIQPSSGKADTVSFDQPATLHMGSDVAEFTMVTVVGSLSQKRDEQLYLGRPHVAEPSAHALVAVKKITSSKSRDEIVQIETVLEAISKLRQPHILGLLAFRVERLDSAASRFVLCSEYADRGTLFELLELGALHINKARQFTVELLEALDYLHSRGMQHGGITTSSIFLNSSPSLGPRLGQLGQWILQPHASPLPQKWQSPDGNDPCGIRRKKSDIWDLGVVIVQMFMGLQIVDQFASPHVMMGRLSFSDAFDDFMRKLFAMDAKKRPSAFDLLPVEFLRTDLPLMEEGPSLSSPGRPRTASGVTSPAKRRSRHNSSGAMDPMSRYAADFTEIGRLGKGGFGEVVKARNKLDGGVYAVKKVKQAPQLLDQVLSEVMLLNRLNHPYVVRYYSTWVETDVFDTIEEENTTTTEETTEEDASDASSDGPRMDFGYQSTGGLDFVSSSGYPAIEFGEDEEAPSSDEGTAEDENRPLGAAGSATDSTNGTGTGELILKHTRSETKRPPSLLYIQMEFCERRTLRDLIRKGLSSDELWRYTRQITEGLAHIHSAGIIHRDLKPDNVFISVRGDPKIGDFGLATTGQYQALDRLSATTGRSGGDMTRSVGTALYVAPELRSASNASYNDKVDMYALGIIMFEMSEEFTTAFERVKSIQTIREKEHELPPAYQIGGPKSTEGKLIRCLISHKPSERPSSTELLRSDMLPVKVEDEAIRQALNSLHDPRSPYHQKMMSALFAHETTGNDRIKALAWDANSGTLNEDASRLRMKAVARRSLESIFRRHGAEEARRPTIFPRSSYYTNTNVVQLLDASGSLVQLPYDLTLPHARELAKTAPGVKRSYTFGQAFRDAFTGGPPKASDEVDFDIATLGHYDDPAFDDAEILKVMDDVACQLPIFAVAANITFHINHGAILDAVLEHCRVPKAQHAVVKDTVSRLGFHQWTWTKVRAELRKIGLPDTSLDDLQQFDFRETPNKAVAKLHTLFSSNTSVRVKARLDRGIKSLQDITVAASQLNLQRSVLVAPLGSVNAKFYEDGMLFQCVLDKKSNRTVIAAGGRYDSLIQAHHGMSAPSSCQGAVGVCIGLDPIVTHMLKSAGTISKVGYLRDRRRPASFQAPKRCDVLVEVGTTGARSVALKILCMLWASDISAEIAPEVRQMGDGEHSFVVTVRHDQASTVRVSKDSSDSLDEVDVPITSLVSYLSQELKEKDNTTSRPPAFVRQSSHHDADRRGNVQVLMAQHRSKKSNKYHIVEAAQQRWSEMIEEWKEAPILAVEGRDDVIEAIRDTRLGDTESWRKAIQGVQLNKVNVYPNEEFDIGRSDVEAAWHVNEPTVSSHHLRLRCVVFEDEMLDGVAPLVYFRVLSRNAAILRHSDFNNPSAQSLLTKDNGDILLNDGDSLQLTPSISIFFRPFRSGRHPVNALGDIQKAEIRRFSKQYQVSGRILGSGGQASVFVAVKQSNQRQVACKIINMKLENQLPMDAVEAKQLEHQLLRRRAHLAREYDILERLDHPNIAHLEKVFCTTYNIYVFQELVTGGDLMSYMNSRGALGEPQTIVIVRQLLKAVGYLHEHDIVHRDIKPENILMSSWRDGARIVLSDFGSARSLKPLKDNAASSVVTRMNSLVGTVGYAAPEIIALHGPDLLRERGYSKPVDIWSVGCITSTLLTDEVLFPQEISDEALEDTSSWDLSVLDTRLSWRDVSMNAKRFVRNCLTVDETARITAKQALLHGWFTNDYYAAELEAAYRRAIYDWKPRNKSHDLVEVLDTSNIVLQDKSVHGHEQQAEGTKFRHFVAFRPLKSAPEAWPKEDGFQNSSRPIKIGNTIKTPSKAAVARTADEEVQGNISRHTPAEQASSYTSLKCISASPVATQLQTQQSFASLSIAEFAPPATHPGQASIPPSVPLDESMPPSPSPFIEESPPMRYNSPFDVHTHAEAASAGTKRTVAFADFDEIEDAEATQGASYFRDHAPSQAWGKKIHR</sequence>
<evidence type="ECO:0000259" key="12">
    <source>
        <dbReference type="PROSITE" id="PS50011"/>
    </source>
</evidence>
<evidence type="ECO:0000256" key="9">
    <source>
        <dbReference type="ARBA" id="ARBA00048679"/>
    </source>
</evidence>
<reference evidence="14 15" key="1">
    <citation type="submission" date="2017-01" db="EMBL/GenBank/DDBJ databases">
        <title>The recent genome duplication of the halophilic yeast Hortaea werneckii: insights from long-read sequencing.</title>
        <authorList>
            <person name="Sinha S."/>
            <person name="Flibotte S."/>
            <person name="Neira M."/>
            <person name="Lenassi M."/>
            <person name="Gostincar C."/>
            <person name="Stajich J.E."/>
            <person name="Nislow C.E."/>
        </authorList>
    </citation>
    <scope>NUCLEOTIDE SEQUENCE [LARGE SCALE GENOMIC DNA]</scope>
    <source>
        <strain evidence="14 15">EXF-2000</strain>
    </source>
</reference>
<dbReference type="GO" id="GO:0009893">
    <property type="term" value="P:positive regulation of metabolic process"/>
    <property type="evidence" value="ECO:0007669"/>
    <property type="project" value="UniProtKB-ARBA"/>
</dbReference>
<dbReference type="SMART" id="SM00591">
    <property type="entry name" value="RWD"/>
    <property type="match status" value="1"/>
</dbReference>
<evidence type="ECO:0000259" key="13">
    <source>
        <dbReference type="PROSITE" id="PS50908"/>
    </source>
</evidence>
<evidence type="ECO:0000256" key="4">
    <source>
        <dbReference type="ARBA" id="ARBA00022741"/>
    </source>
</evidence>
<dbReference type="InterPro" id="IPR000719">
    <property type="entry name" value="Prot_kinase_dom"/>
</dbReference>
<evidence type="ECO:0000256" key="7">
    <source>
        <dbReference type="ARBA" id="ARBA00037982"/>
    </source>
</evidence>
<dbReference type="PANTHER" id="PTHR11042:SF136">
    <property type="entry name" value="EIF-2-ALPHA KINASE GCN2"/>
    <property type="match status" value="1"/>
</dbReference>
<dbReference type="CDD" id="cd23823">
    <property type="entry name" value="RWD_GCN2"/>
    <property type="match status" value="1"/>
</dbReference>
<feature type="compositionally biased region" description="Acidic residues" evidence="11">
    <location>
        <begin position="623"/>
        <end position="638"/>
    </location>
</feature>
<dbReference type="Gene3D" id="3.30.200.20">
    <property type="entry name" value="Phosphorylase Kinase, domain 1"/>
    <property type="match status" value="1"/>
</dbReference>
<evidence type="ECO:0000256" key="10">
    <source>
        <dbReference type="PROSITE-ProRule" id="PRU10141"/>
    </source>
</evidence>
<dbReference type="SUPFAM" id="SSF56112">
    <property type="entry name" value="Protein kinase-like (PK-like)"/>
    <property type="match status" value="3"/>
</dbReference>
<dbReference type="STRING" id="1157616.A0A1Z5SU00"/>
<dbReference type="PROSITE" id="PS00108">
    <property type="entry name" value="PROTEIN_KINASE_ST"/>
    <property type="match status" value="2"/>
</dbReference>
<comment type="caution">
    <text evidence="14">The sequence shown here is derived from an EMBL/GenBank/DDBJ whole genome shotgun (WGS) entry which is preliminary data.</text>
</comment>
<dbReference type="FunCoup" id="A0A1Z5SU00">
    <property type="interactions" value="1506"/>
</dbReference>
<keyword evidence="2" id="KW-0723">Serine/threonine-protein kinase</keyword>
<feature type="binding site" evidence="10">
    <location>
        <position position="579"/>
    </location>
    <ligand>
        <name>ATP</name>
        <dbReference type="ChEBI" id="CHEBI:30616"/>
    </ligand>
</feature>
<evidence type="ECO:0000256" key="2">
    <source>
        <dbReference type="ARBA" id="ARBA00022527"/>
    </source>
</evidence>
<dbReference type="InterPro" id="IPR041715">
    <property type="entry name" value="HisRS-like_core"/>
</dbReference>
<dbReference type="Proteomes" id="UP000194280">
    <property type="component" value="Unassembled WGS sequence"/>
</dbReference>
<organism evidence="14 15">
    <name type="scientific">Hortaea werneckii EXF-2000</name>
    <dbReference type="NCBI Taxonomy" id="1157616"/>
    <lineage>
        <taxon>Eukaryota</taxon>
        <taxon>Fungi</taxon>
        <taxon>Dikarya</taxon>
        <taxon>Ascomycota</taxon>
        <taxon>Pezizomycotina</taxon>
        <taxon>Dothideomycetes</taxon>
        <taxon>Dothideomycetidae</taxon>
        <taxon>Mycosphaerellales</taxon>
        <taxon>Teratosphaeriaceae</taxon>
        <taxon>Hortaea</taxon>
    </lineage>
</organism>
<evidence type="ECO:0000256" key="5">
    <source>
        <dbReference type="ARBA" id="ARBA00022777"/>
    </source>
</evidence>
<feature type="domain" description="RWD" evidence="13">
    <location>
        <begin position="39"/>
        <end position="147"/>
    </location>
</feature>
<evidence type="ECO:0000313" key="15">
    <source>
        <dbReference type="Proteomes" id="UP000194280"/>
    </source>
</evidence>
<dbReference type="Pfam" id="PF12745">
    <property type="entry name" value="HGTP_anticodon2"/>
    <property type="match status" value="1"/>
</dbReference>
<dbReference type="SUPFAM" id="SSF55681">
    <property type="entry name" value="Class II aaRS and biotin synthetases"/>
    <property type="match status" value="1"/>
</dbReference>
<dbReference type="Gene3D" id="3.30.930.10">
    <property type="entry name" value="Bira Bifunctional Protein, Domain 2"/>
    <property type="match status" value="1"/>
</dbReference>
<dbReference type="PANTHER" id="PTHR11042">
    <property type="entry name" value="EUKARYOTIC TRANSLATION INITIATION FACTOR 2-ALPHA KINASE EIF2-ALPHA KINASE -RELATED"/>
    <property type="match status" value="1"/>
</dbReference>
<comment type="catalytic activity">
    <reaction evidence="8">
        <text>L-threonyl-[protein] + ATP = O-phospho-L-threonyl-[protein] + ADP + H(+)</text>
        <dbReference type="Rhea" id="RHEA:46608"/>
        <dbReference type="Rhea" id="RHEA-COMP:11060"/>
        <dbReference type="Rhea" id="RHEA-COMP:11605"/>
        <dbReference type="ChEBI" id="CHEBI:15378"/>
        <dbReference type="ChEBI" id="CHEBI:30013"/>
        <dbReference type="ChEBI" id="CHEBI:30616"/>
        <dbReference type="ChEBI" id="CHEBI:61977"/>
        <dbReference type="ChEBI" id="CHEBI:456216"/>
        <dbReference type="EC" id="2.7.11.1"/>
    </reaction>
</comment>
<evidence type="ECO:0000256" key="8">
    <source>
        <dbReference type="ARBA" id="ARBA00047899"/>
    </source>
</evidence>